<name>A0A502LFH3_HAEHA</name>
<dbReference type="Proteomes" id="UP000316888">
    <property type="component" value="Unassembled WGS sequence"/>
</dbReference>
<dbReference type="InterPro" id="IPR006522">
    <property type="entry name" value="Phage_virion_morphogenesis"/>
</dbReference>
<sequence length="166" mass="18911">MLKITLNDNQTIQKLTGIASQLQHPRKLYGVLGETLKKIHADRFKAEISPDGKKWQPLSPITREIKGNDQILKQGGYLSQKTAYNYDDNRLEFGSDAKYARLHQFGGIIRPKKSKQLKFGKGNNTVYAKQSKIPARPWLGVNAQDKQKLLKKATALLQRQIDQNLR</sequence>
<accession>A0A502LFH3</accession>
<dbReference type="EMBL" id="SDPB01000020">
    <property type="protein sequence ID" value="TPH21819.1"/>
    <property type="molecule type" value="Genomic_DNA"/>
</dbReference>
<proteinExistence type="predicted"/>
<dbReference type="Pfam" id="PF05069">
    <property type="entry name" value="Phage_tail_S"/>
    <property type="match status" value="1"/>
</dbReference>
<protein>
    <submittedName>
        <fullName evidence="1">Phage virion morphogenesis protein</fullName>
    </submittedName>
</protein>
<comment type="caution">
    <text evidence="1">The sequence shown here is derived from an EMBL/GenBank/DDBJ whole genome shotgun (WGS) entry which is preliminary data.</text>
</comment>
<dbReference type="NCBIfam" id="TIGR01635">
    <property type="entry name" value="tail_comp_S"/>
    <property type="match status" value="1"/>
</dbReference>
<evidence type="ECO:0000313" key="2">
    <source>
        <dbReference type="Proteomes" id="UP000316888"/>
    </source>
</evidence>
<dbReference type="AlphaFoldDB" id="A0A502LFH3"/>
<evidence type="ECO:0000313" key="1">
    <source>
        <dbReference type="EMBL" id="TPH21819.1"/>
    </source>
</evidence>
<organism evidence="1 2">
    <name type="scientific">Haemophilus haemolyticus</name>
    <dbReference type="NCBI Taxonomy" id="726"/>
    <lineage>
        <taxon>Bacteria</taxon>
        <taxon>Pseudomonadati</taxon>
        <taxon>Pseudomonadota</taxon>
        <taxon>Gammaproteobacteria</taxon>
        <taxon>Pasteurellales</taxon>
        <taxon>Pasteurellaceae</taxon>
        <taxon>Haemophilus</taxon>
    </lineage>
</organism>
<gene>
    <name evidence="1" type="ORF">EUX48_07495</name>
</gene>
<dbReference type="RefSeq" id="WP_140537438.1">
    <property type="nucleotide sequence ID" value="NZ_SDPB01000020.1"/>
</dbReference>
<reference evidence="1 2" key="1">
    <citation type="submission" date="2019-01" db="EMBL/GenBank/DDBJ databases">
        <title>Comparative genomic analysis identifies haemin-independent Haemophilus haemolyticus: a formal re-classification of Haemophilus intermedius.</title>
        <authorList>
            <person name="Harris T.M."/>
            <person name="Price E.P."/>
            <person name="Sarovich D.S."/>
            <person name="Norskov-Lauritsen N."/>
            <person name="Beissbarth J."/>
            <person name="Chang A.B."/>
            <person name="Smith-Vaughan H.C."/>
        </authorList>
    </citation>
    <scope>NUCLEOTIDE SEQUENCE [LARGE SCALE GENOMIC DNA]</scope>
    <source>
        <strain evidence="1 2">60824 B Hi-4</strain>
    </source>
</reference>